<feature type="domain" description="DUF6924" evidence="1">
    <location>
        <begin position="16"/>
        <end position="145"/>
    </location>
</feature>
<comment type="caution">
    <text evidence="2">The sequence shown here is derived from an EMBL/GenBank/DDBJ whole genome shotgun (WGS) entry which is preliminary data.</text>
</comment>
<dbReference type="EMBL" id="JAPNTZ010000001">
    <property type="protein sequence ID" value="MCY1136705.1"/>
    <property type="molecule type" value="Genomic_DNA"/>
</dbReference>
<dbReference type="Proteomes" id="UP001151002">
    <property type="component" value="Unassembled WGS sequence"/>
</dbReference>
<dbReference type="InterPro" id="IPR053832">
    <property type="entry name" value="DUF6924"/>
</dbReference>
<accession>A0ABT4ASL3</accession>
<keyword evidence="3" id="KW-1185">Reference proteome</keyword>
<evidence type="ECO:0000259" key="1">
    <source>
        <dbReference type="Pfam" id="PF21962"/>
    </source>
</evidence>
<organism evidence="2 3">
    <name type="scientific">Paractinoplanes pyxinae</name>
    <dbReference type="NCBI Taxonomy" id="2997416"/>
    <lineage>
        <taxon>Bacteria</taxon>
        <taxon>Bacillati</taxon>
        <taxon>Actinomycetota</taxon>
        <taxon>Actinomycetes</taxon>
        <taxon>Micromonosporales</taxon>
        <taxon>Micromonosporaceae</taxon>
        <taxon>Paractinoplanes</taxon>
    </lineage>
</organism>
<evidence type="ECO:0000313" key="3">
    <source>
        <dbReference type="Proteomes" id="UP001151002"/>
    </source>
</evidence>
<gene>
    <name evidence="2" type="ORF">OWR29_01755</name>
</gene>
<reference evidence="2" key="1">
    <citation type="submission" date="2022-11" db="EMBL/GenBank/DDBJ databases">
        <authorList>
            <person name="Somphong A."/>
            <person name="Phongsopitanun W."/>
        </authorList>
    </citation>
    <scope>NUCLEOTIDE SEQUENCE</scope>
    <source>
        <strain evidence="2">Pm04-4</strain>
    </source>
</reference>
<proteinExistence type="predicted"/>
<name>A0ABT4ASL3_9ACTN</name>
<evidence type="ECO:0000313" key="2">
    <source>
        <dbReference type="EMBL" id="MCY1136705.1"/>
    </source>
</evidence>
<protein>
    <recommendedName>
        <fullName evidence="1">DUF6924 domain-containing protein</fullName>
    </recommendedName>
</protein>
<dbReference type="Pfam" id="PF21962">
    <property type="entry name" value="DUF6924"/>
    <property type="match status" value="1"/>
</dbReference>
<sequence length="147" mass="16083">MRSFPPAFDDRHDLAPVVVRCDYSDDDAFTAVVHALTRPFFIIRGPEWDGATVGEVMAVARCHPAVPVVFIADTRTMSSPEHPLLAVANTTPDDDDYAETTRAGRAFRVRPSAAHEVHGLLELLVAGFAGLAEQAAREPDQVYRGLR</sequence>
<dbReference type="RefSeq" id="WP_267560471.1">
    <property type="nucleotide sequence ID" value="NZ_JAPNTZ010000001.1"/>
</dbReference>